<evidence type="ECO:0000313" key="2">
    <source>
        <dbReference type="EMBL" id="UJO17819.1"/>
    </source>
</evidence>
<dbReference type="AlphaFoldDB" id="A0A9Q8P921"/>
<dbReference type="InterPro" id="IPR042099">
    <property type="entry name" value="ANL_N_sf"/>
</dbReference>
<keyword evidence="3" id="KW-1185">Reference proteome</keyword>
<dbReference type="Gene3D" id="3.40.50.12780">
    <property type="entry name" value="N-terminal domain of ligase-like"/>
    <property type="match status" value="1"/>
</dbReference>
<dbReference type="InterPro" id="IPR000873">
    <property type="entry name" value="AMP-dep_synth/lig_dom"/>
</dbReference>
<dbReference type="Proteomes" id="UP000756132">
    <property type="component" value="Chromosome 5"/>
</dbReference>
<evidence type="ECO:0000313" key="3">
    <source>
        <dbReference type="Proteomes" id="UP000756132"/>
    </source>
</evidence>
<organism evidence="2 3">
    <name type="scientific">Passalora fulva</name>
    <name type="common">Tomato leaf mold</name>
    <name type="synonym">Cladosporium fulvum</name>
    <dbReference type="NCBI Taxonomy" id="5499"/>
    <lineage>
        <taxon>Eukaryota</taxon>
        <taxon>Fungi</taxon>
        <taxon>Dikarya</taxon>
        <taxon>Ascomycota</taxon>
        <taxon>Pezizomycotina</taxon>
        <taxon>Dothideomycetes</taxon>
        <taxon>Dothideomycetidae</taxon>
        <taxon>Mycosphaerellales</taxon>
        <taxon>Mycosphaerellaceae</taxon>
        <taxon>Fulvia</taxon>
    </lineage>
</organism>
<feature type="domain" description="AMP-dependent synthetase/ligase" evidence="1">
    <location>
        <begin position="82"/>
        <end position="164"/>
    </location>
</feature>
<proteinExistence type="predicted"/>
<name>A0A9Q8P921_PASFU</name>
<protein>
    <submittedName>
        <fullName evidence="2">Nonribosomal peptide synthetase anaPS</fullName>
    </submittedName>
</protein>
<gene>
    <name evidence="2" type="ORF">CLAFUR5_05919</name>
</gene>
<dbReference type="SUPFAM" id="SSF56801">
    <property type="entry name" value="Acetyl-CoA synthetase-like"/>
    <property type="match status" value="1"/>
</dbReference>
<dbReference type="RefSeq" id="XP_047762185.1">
    <property type="nucleotide sequence ID" value="XM_047905067.1"/>
</dbReference>
<accession>A0A9Q8P921</accession>
<dbReference type="Pfam" id="PF00501">
    <property type="entry name" value="AMP-binding"/>
    <property type="match status" value="1"/>
</dbReference>
<dbReference type="PANTHER" id="PTHR43767">
    <property type="entry name" value="LONG-CHAIN-FATTY-ACID--COA LIGASE"/>
    <property type="match status" value="1"/>
</dbReference>
<dbReference type="EMBL" id="CP090167">
    <property type="protein sequence ID" value="UJO17819.1"/>
    <property type="molecule type" value="Genomic_DNA"/>
</dbReference>
<dbReference type="InterPro" id="IPR050237">
    <property type="entry name" value="ATP-dep_AMP-bd_enzyme"/>
</dbReference>
<evidence type="ECO:0000259" key="1">
    <source>
        <dbReference type="Pfam" id="PF00501"/>
    </source>
</evidence>
<reference evidence="2" key="1">
    <citation type="submission" date="2021-12" db="EMBL/GenBank/DDBJ databases">
        <authorList>
            <person name="Zaccaron A."/>
            <person name="Stergiopoulos I."/>
        </authorList>
    </citation>
    <scope>NUCLEOTIDE SEQUENCE</scope>
    <source>
        <strain evidence="2">Race5_Kim</strain>
    </source>
</reference>
<dbReference type="GeneID" id="71985797"/>
<reference evidence="2" key="2">
    <citation type="journal article" date="2022" name="Microb. Genom.">
        <title>A chromosome-scale genome assembly of the tomato pathogen Cladosporium fulvum reveals a compartmentalized genome architecture and the presence of a dispensable chromosome.</title>
        <authorList>
            <person name="Zaccaron A.Z."/>
            <person name="Chen L.H."/>
            <person name="Samaras A."/>
            <person name="Stergiopoulos I."/>
        </authorList>
    </citation>
    <scope>NUCLEOTIDE SEQUENCE</scope>
    <source>
        <strain evidence="2">Race5_Kim</strain>
    </source>
</reference>
<sequence>MPVSQTSYVASVTEFDQAVQFSSPDTQDPQTKNAVLQHIYQQLVTIELVNLRDDTTSHRLSSVPLPRPEFDTYLALFRSTVQIHSKDSAIESWDKEFTYSELDAASTAVATALRSLGVVPGDNVLLALKWSSWAPICVLAVFKVAAAFGFVEPHTTAARVEDRME</sequence>
<dbReference type="KEGG" id="ffu:CLAFUR5_05919"/>
<dbReference type="PANTHER" id="PTHR43767:SF1">
    <property type="entry name" value="NONRIBOSOMAL PEPTIDE SYNTHASE PES1 (EUROFUNG)-RELATED"/>
    <property type="match status" value="1"/>
</dbReference>
<dbReference type="OrthoDB" id="416786at2759"/>